<feature type="domain" description="C2H2-type" evidence="13">
    <location>
        <begin position="261"/>
        <end position="288"/>
    </location>
</feature>
<feature type="domain" description="C2H2-type" evidence="13">
    <location>
        <begin position="604"/>
        <end position="632"/>
    </location>
</feature>
<feature type="domain" description="C2H2-type" evidence="13">
    <location>
        <begin position="576"/>
        <end position="603"/>
    </location>
</feature>
<evidence type="ECO:0000256" key="11">
    <source>
        <dbReference type="PROSITE-ProRule" id="PRU00042"/>
    </source>
</evidence>
<dbReference type="PROSITE" id="PS00028">
    <property type="entry name" value="ZINC_FINGER_C2H2_1"/>
    <property type="match status" value="4"/>
</dbReference>
<sequence>MFMEQSKLQMPTSSQMLHSNSTLTGNRFNNYKAPYNQYTLESVEVLRHVCPVCNKTFRASSLLDIHMRVHVGAKPFVCPVCNHRATQKGNLKLHMKKHHGQDLPSHIDLVPDSGIWGNFPVTPTSVQSDENDFQMGCKKRATRAHSSLLNKDVVDLIKKCQNNIGQSTMGRITESLNDFISIAQNKASHPALGKAMSVEDGNALSCEYHHNASKSIAPTVANKLAQPMQFSENHFADHEFDSVKTLNAHSTSPEDSQKNFCYCKICGWKTTSSGYLNVHMRKHKAESHICTICGRAFKETWYLKNHMRSHINDLAQAPEKPWGNGFQSFRQISMMQLAREAYFLQNYENLSHRLDDHEAMYGMCSRCGLVFTKFDLEEHNLECNHVKLDIEICKCCLSDNGSPYKDAFMGSLGLSSKGKTKKHCQQNNSFNPVIGLFVVHEKPDEKPFVEKSLENIIALSKRQLLAYPSKEKGVMQAKEKHSNIANSIQFSTTSPHVQSDSVDMPETVKNNLLHRKNSSDVEQSHTNNKPSPYRNSAMQSLALIGKSLGTQETQQDWIVKQEDIGGDNNQQYPHGFQCQFCPKWFKYRSVLGIHMRSHTGERPYKCTYCDYAGTQHNCLKLHLQRRHPKEYQKNYVDGPATANGKNDLAQEHLLLGQAAKFSPARCPICGRMSPSPGYLKIHMRSHKKSLDHVCHICGRGFKEYWYLSTHLRTHDRELSFPSLKDESVSVETTENQQNVQTALRNTLLSKRLSYPMTRDSGLSGHSYLTGSSSWSPLNAHENPQGSRNFHFMDSDADLPTQSHVSKRKAFQPSRHPTEPYYLQHEATRSRKSKPRKLARFLSHSPVTQRSPPPLIVLTDENFPKASSVESKYCHRKSLTSIGDDQPLDLSVPTIHINHSITSKGNWEEKGGSSDEPLNLTVR</sequence>
<dbReference type="PANTHER" id="PTHR45925">
    <property type="entry name" value="ZINC FINGER PROTEIN"/>
    <property type="match status" value="1"/>
</dbReference>
<dbReference type="InterPro" id="IPR051967">
    <property type="entry name" value="Krueppel_C2H2-ZF"/>
</dbReference>
<evidence type="ECO:0000256" key="1">
    <source>
        <dbReference type="ARBA" id="ARBA00004123"/>
    </source>
</evidence>
<reference evidence="14 15" key="1">
    <citation type="submission" date="2024-02" db="EMBL/GenBank/DDBJ databases">
        <authorList>
            <person name="Daric V."/>
            <person name="Darras S."/>
        </authorList>
    </citation>
    <scope>NUCLEOTIDE SEQUENCE [LARGE SCALE GENOMIC DNA]</scope>
</reference>
<feature type="region of interest" description="Disordered" evidence="12">
    <location>
        <begin position="902"/>
        <end position="922"/>
    </location>
</feature>
<dbReference type="SUPFAM" id="SSF57667">
    <property type="entry name" value="beta-beta-alpha zinc fingers"/>
    <property type="match status" value="4"/>
</dbReference>
<evidence type="ECO:0000256" key="12">
    <source>
        <dbReference type="SAM" id="MobiDB-lite"/>
    </source>
</evidence>
<keyword evidence="15" id="KW-1185">Reference proteome</keyword>
<evidence type="ECO:0000256" key="9">
    <source>
        <dbReference type="ARBA" id="ARBA00023163"/>
    </source>
</evidence>
<comment type="caution">
    <text evidence="14">The sequence shown here is derived from an EMBL/GenBank/DDBJ whole genome shotgun (WGS) entry which is preliminary data.</text>
</comment>
<keyword evidence="5 11" id="KW-0863">Zinc-finger</keyword>
<dbReference type="SMART" id="SM00355">
    <property type="entry name" value="ZnF_C2H2"/>
    <property type="match status" value="9"/>
</dbReference>
<evidence type="ECO:0000256" key="4">
    <source>
        <dbReference type="ARBA" id="ARBA00022737"/>
    </source>
</evidence>
<evidence type="ECO:0000256" key="5">
    <source>
        <dbReference type="ARBA" id="ARBA00022771"/>
    </source>
</evidence>
<keyword evidence="6" id="KW-0862">Zinc</keyword>
<feature type="domain" description="C2H2-type" evidence="13">
    <location>
        <begin position="48"/>
        <end position="75"/>
    </location>
</feature>
<evidence type="ECO:0000256" key="6">
    <source>
        <dbReference type="ARBA" id="ARBA00022833"/>
    </source>
</evidence>
<evidence type="ECO:0000256" key="8">
    <source>
        <dbReference type="ARBA" id="ARBA00023125"/>
    </source>
</evidence>
<feature type="compositionally biased region" description="Polar residues" evidence="12">
    <location>
        <begin position="524"/>
        <end position="534"/>
    </location>
</feature>
<accession>A0ABP0GWF3</accession>
<dbReference type="Pfam" id="PF00096">
    <property type="entry name" value="zf-C2H2"/>
    <property type="match status" value="6"/>
</dbReference>
<dbReference type="InterPro" id="IPR013087">
    <property type="entry name" value="Znf_C2H2_type"/>
</dbReference>
<evidence type="ECO:0000256" key="3">
    <source>
        <dbReference type="ARBA" id="ARBA00022723"/>
    </source>
</evidence>
<feature type="domain" description="C2H2-type" evidence="13">
    <location>
        <begin position="76"/>
        <end position="103"/>
    </location>
</feature>
<keyword evidence="10" id="KW-0539">Nucleus</keyword>
<evidence type="ECO:0000259" key="13">
    <source>
        <dbReference type="PROSITE" id="PS50157"/>
    </source>
</evidence>
<keyword evidence="7" id="KW-0805">Transcription regulation</keyword>
<dbReference type="InterPro" id="IPR036236">
    <property type="entry name" value="Znf_C2H2_sf"/>
</dbReference>
<dbReference type="EMBL" id="CAWYQH010000152">
    <property type="protein sequence ID" value="CAK8696068.1"/>
    <property type="molecule type" value="Genomic_DNA"/>
</dbReference>
<evidence type="ECO:0000256" key="2">
    <source>
        <dbReference type="ARBA" id="ARBA00006991"/>
    </source>
</evidence>
<dbReference type="Gene3D" id="3.30.160.60">
    <property type="entry name" value="Classic Zinc Finger"/>
    <property type="match status" value="6"/>
</dbReference>
<feature type="domain" description="C2H2-type" evidence="13">
    <location>
        <begin position="692"/>
        <end position="719"/>
    </location>
</feature>
<dbReference type="PROSITE" id="PS50157">
    <property type="entry name" value="ZINC_FINGER_C2H2_2"/>
    <property type="match status" value="7"/>
</dbReference>
<keyword evidence="9" id="KW-0804">Transcription</keyword>
<name>A0ABP0GWF3_CLALP</name>
<comment type="subcellular location">
    <subcellularLocation>
        <location evidence="1">Nucleus</location>
    </subcellularLocation>
</comment>
<protein>
    <recommendedName>
        <fullName evidence="13">C2H2-type domain-containing protein</fullName>
    </recommendedName>
</protein>
<keyword evidence="8" id="KW-0238">DNA-binding</keyword>
<keyword evidence="4" id="KW-0677">Repeat</keyword>
<feature type="region of interest" description="Disordered" evidence="12">
    <location>
        <begin position="514"/>
        <end position="534"/>
    </location>
</feature>
<gene>
    <name evidence="14" type="ORF">CVLEPA_LOCUS29258</name>
</gene>
<evidence type="ECO:0000313" key="14">
    <source>
        <dbReference type="EMBL" id="CAK8696068.1"/>
    </source>
</evidence>
<evidence type="ECO:0000256" key="10">
    <source>
        <dbReference type="ARBA" id="ARBA00023242"/>
    </source>
</evidence>
<keyword evidence="3" id="KW-0479">Metal-binding</keyword>
<comment type="similarity">
    <text evidence="2">Belongs to the krueppel C2H2-type zinc-finger protein family.</text>
</comment>
<feature type="domain" description="C2H2-type" evidence="13">
    <location>
        <begin position="288"/>
        <end position="315"/>
    </location>
</feature>
<organism evidence="14 15">
    <name type="scientific">Clavelina lepadiformis</name>
    <name type="common">Light-bulb sea squirt</name>
    <name type="synonym">Ascidia lepadiformis</name>
    <dbReference type="NCBI Taxonomy" id="159417"/>
    <lineage>
        <taxon>Eukaryota</taxon>
        <taxon>Metazoa</taxon>
        <taxon>Chordata</taxon>
        <taxon>Tunicata</taxon>
        <taxon>Ascidiacea</taxon>
        <taxon>Aplousobranchia</taxon>
        <taxon>Clavelinidae</taxon>
        <taxon>Clavelina</taxon>
    </lineage>
</organism>
<proteinExistence type="inferred from homology"/>
<dbReference type="Proteomes" id="UP001642483">
    <property type="component" value="Unassembled WGS sequence"/>
</dbReference>
<evidence type="ECO:0000313" key="15">
    <source>
        <dbReference type="Proteomes" id="UP001642483"/>
    </source>
</evidence>
<evidence type="ECO:0000256" key="7">
    <source>
        <dbReference type="ARBA" id="ARBA00023015"/>
    </source>
</evidence>